<dbReference type="Pfam" id="PF12740">
    <property type="entry name" value="PETase"/>
    <property type="match status" value="1"/>
</dbReference>
<organism evidence="6 7">
    <name type="scientific">Algoriphagus halophilus</name>
    <dbReference type="NCBI Taxonomy" id="226505"/>
    <lineage>
        <taxon>Bacteria</taxon>
        <taxon>Pseudomonadati</taxon>
        <taxon>Bacteroidota</taxon>
        <taxon>Cytophagia</taxon>
        <taxon>Cytophagales</taxon>
        <taxon>Cyclobacteriaceae</taxon>
        <taxon>Algoriphagus</taxon>
    </lineage>
</organism>
<evidence type="ECO:0000256" key="4">
    <source>
        <dbReference type="SAM" id="SignalP"/>
    </source>
</evidence>
<keyword evidence="1 6" id="KW-0378">Hydrolase</keyword>
<dbReference type="SUPFAM" id="SSF53474">
    <property type="entry name" value="alpha/beta-Hydrolases"/>
    <property type="match status" value="1"/>
</dbReference>
<dbReference type="InterPro" id="IPR029058">
    <property type="entry name" value="AB_hydrolase_fold"/>
</dbReference>
<accession>A0A1N6H330</accession>
<protein>
    <submittedName>
        <fullName evidence="6">Platelet-activating factor acetylhydrolase, isoform II</fullName>
    </submittedName>
</protein>
<gene>
    <name evidence="6" type="ORF">SAMN05444394_3515</name>
</gene>
<keyword evidence="7" id="KW-1185">Reference proteome</keyword>
<evidence type="ECO:0000256" key="1">
    <source>
        <dbReference type="ARBA" id="ARBA00022801"/>
    </source>
</evidence>
<feature type="chain" id="PRO_5013314820" evidence="4">
    <location>
        <begin position="26"/>
        <end position="436"/>
    </location>
</feature>
<dbReference type="EMBL" id="FSRC01000003">
    <property type="protein sequence ID" value="SIO14228.1"/>
    <property type="molecule type" value="Genomic_DNA"/>
</dbReference>
<evidence type="ECO:0000259" key="5">
    <source>
        <dbReference type="Pfam" id="PF12740"/>
    </source>
</evidence>
<dbReference type="Gene3D" id="3.40.50.1820">
    <property type="entry name" value="alpha/beta hydrolase"/>
    <property type="match status" value="1"/>
</dbReference>
<proteinExistence type="predicted"/>
<dbReference type="Proteomes" id="UP000185221">
    <property type="component" value="Unassembled WGS sequence"/>
</dbReference>
<dbReference type="OrthoDB" id="9814760at2"/>
<dbReference type="GO" id="GO:0016042">
    <property type="term" value="P:lipid catabolic process"/>
    <property type="evidence" value="ECO:0007669"/>
    <property type="project" value="UniProtKB-KW"/>
</dbReference>
<evidence type="ECO:0000313" key="6">
    <source>
        <dbReference type="EMBL" id="SIO14228.1"/>
    </source>
</evidence>
<dbReference type="InterPro" id="IPR041127">
    <property type="entry name" value="PET_hydrolase/cutinase-like"/>
</dbReference>
<feature type="domain" description="PET hydrolase/cutinase-like" evidence="5">
    <location>
        <begin position="138"/>
        <end position="239"/>
    </location>
</feature>
<keyword evidence="3" id="KW-0443">Lipid metabolism</keyword>
<keyword evidence="2" id="KW-0442">Lipid degradation</keyword>
<reference evidence="7" key="1">
    <citation type="submission" date="2016-11" db="EMBL/GenBank/DDBJ databases">
        <authorList>
            <person name="Varghese N."/>
            <person name="Submissions S."/>
        </authorList>
    </citation>
    <scope>NUCLEOTIDE SEQUENCE [LARGE SCALE GENOMIC DNA]</scope>
    <source>
        <strain evidence="7">DSM 15292</strain>
    </source>
</reference>
<evidence type="ECO:0000256" key="2">
    <source>
        <dbReference type="ARBA" id="ARBA00022963"/>
    </source>
</evidence>
<feature type="signal peptide" evidence="4">
    <location>
        <begin position="1"/>
        <end position="25"/>
    </location>
</feature>
<dbReference type="PANTHER" id="PTHR10272:SF0">
    <property type="entry name" value="PLATELET-ACTIVATING FACTOR ACETYLHYDROLASE"/>
    <property type="match status" value="1"/>
</dbReference>
<dbReference type="GO" id="GO:0003847">
    <property type="term" value="F:1-alkyl-2-acetylglycerophosphocholine esterase activity"/>
    <property type="evidence" value="ECO:0007669"/>
    <property type="project" value="TreeGrafter"/>
</dbReference>
<name>A0A1N6H330_9BACT</name>
<dbReference type="PANTHER" id="PTHR10272">
    <property type="entry name" value="PLATELET-ACTIVATING FACTOR ACETYLHYDROLASE"/>
    <property type="match status" value="1"/>
</dbReference>
<keyword evidence="4" id="KW-0732">Signal</keyword>
<sequence>MFNKPKFLSLLIFIILLGNVTPNYAQTASNQFIYGDLLPDAPELAARGNYAVGVQTLDLIHENQLDILNYGKGGDSLYNRPLKVEIWYPSETKEGSNEIISYEEVMGQNGAPSRPIIPFTFLGRATRDAKPAYSDSPFPLVIVSHGYTGSRYLMTYLTENLASKGYVVVAIDHTEATFRDAGGFQSTLLNRSLDDLFVLNEMARLGQDQSSFLNGLLDANNTALIGYSMGGYGAVNVAGGGYSPQAAQLFEGMTGGSKALLKRTVGNPEFEASIDPRIKVIVAFAPWGMQRGVWNAEGLAGIKIPSFFIAGSKDDISGYEDGTKAIYEGAVNAERFLLTFKEARHNTAPNPAPIESLNPDLNIDEYLRYADSVWDSRRMNNINQHFVSAFLGYYLKNKEEYKAYFHLDPDSVEKEWPGFKPRTTVGLELEHQSPRN</sequence>
<evidence type="ECO:0000256" key="3">
    <source>
        <dbReference type="ARBA" id="ARBA00023098"/>
    </source>
</evidence>
<dbReference type="RefSeq" id="WP_074226302.1">
    <property type="nucleotide sequence ID" value="NZ_FSRC01000003.1"/>
</dbReference>
<dbReference type="AlphaFoldDB" id="A0A1N6H330"/>
<dbReference type="STRING" id="226505.SAMN05444394_3515"/>
<evidence type="ECO:0000313" key="7">
    <source>
        <dbReference type="Proteomes" id="UP000185221"/>
    </source>
</evidence>